<dbReference type="RefSeq" id="WP_379954716.1">
    <property type="nucleotide sequence ID" value="NZ_JAUYVI010000002.1"/>
</dbReference>
<reference evidence="5" key="1">
    <citation type="submission" date="2023-08" db="EMBL/GenBank/DDBJ databases">
        <title>Rhodospirillaceae gen. nov., a novel taxon isolated from the Yangtze River Yuezi River estuary sludge.</title>
        <authorList>
            <person name="Ruan L."/>
        </authorList>
    </citation>
    <scope>NUCLEOTIDE SEQUENCE [LARGE SCALE GENOMIC DNA]</scope>
    <source>
        <strain evidence="5">R-7</strain>
    </source>
</reference>
<keyword evidence="5" id="KW-1185">Reference proteome</keyword>
<evidence type="ECO:0000256" key="2">
    <source>
        <dbReference type="SAM" id="MobiDB-lite"/>
    </source>
</evidence>
<feature type="domain" description="Magnesium transporter MgtE intracellular" evidence="3">
    <location>
        <begin position="188"/>
        <end position="249"/>
    </location>
</feature>
<accession>A0ABU0YJT6</accession>
<protein>
    <recommendedName>
        <fullName evidence="3">Magnesium transporter MgtE intracellular domain-containing protein</fullName>
    </recommendedName>
</protein>
<organism evidence="4 5">
    <name type="scientific">Dongia sedimenti</name>
    <dbReference type="NCBI Taxonomy" id="3064282"/>
    <lineage>
        <taxon>Bacteria</taxon>
        <taxon>Pseudomonadati</taxon>
        <taxon>Pseudomonadota</taxon>
        <taxon>Alphaproteobacteria</taxon>
        <taxon>Rhodospirillales</taxon>
        <taxon>Dongiaceae</taxon>
        <taxon>Dongia</taxon>
    </lineage>
</organism>
<sequence>MSVAKFRIRLLPALMGAMALLLTVKLGGLWQELSITIGSETEAQTQQQPAPAAQPPAAQQPAQPAPATQTAAQPAPSAAPAPATQQPAAQQPPAPPVGAEPVTGQTPPAEGTTPAPDSQAAIDPFNYTDEEVDVLQQLSKRRAELDAKARQLDERETMVTAAEQRMDQKMAELKAMQSTLQDLLKQRSAAEETQFQSLVKIYENMKPKAAAGVFEELDMDILLEVVSRMKERKVAPILAMMTPTKAKELTFELAQRQQLPVAP</sequence>
<evidence type="ECO:0000256" key="1">
    <source>
        <dbReference type="SAM" id="Coils"/>
    </source>
</evidence>
<feature type="coiled-coil region" evidence="1">
    <location>
        <begin position="135"/>
        <end position="193"/>
    </location>
</feature>
<dbReference type="InterPro" id="IPR006668">
    <property type="entry name" value="Mg_transptr_MgtE_intracell_dom"/>
</dbReference>
<dbReference type="Proteomes" id="UP001230156">
    <property type="component" value="Unassembled WGS sequence"/>
</dbReference>
<feature type="compositionally biased region" description="Low complexity" evidence="2">
    <location>
        <begin position="43"/>
        <end position="89"/>
    </location>
</feature>
<dbReference type="EMBL" id="JAUYVI010000002">
    <property type="protein sequence ID" value="MDQ7247316.1"/>
    <property type="molecule type" value="Genomic_DNA"/>
</dbReference>
<dbReference type="Pfam" id="PF03448">
    <property type="entry name" value="MgtE_N"/>
    <property type="match status" value="1"/>
</dbReference>
<gene>
    <name evidence="4" type="ORF">Q8A70_06545</name>
</gene>
<dbReference type="SUPFAM" id="SSF158791">
    <property type="entry name" value="MgtE N-terminal domain-like"/>
    <property type="match status" value="1"/>
</dbReference>
<name>A0ABU0YJT6_9PROT</name>
<proteinExistence type="predicted"/>
<feature type="region of interest" description="Disordered" evidence="2">
    <location>
        <begin position="41"/>
        <end position="122"/>
    </location>
</feature>
<keyword evidence="1" id="KW-0175">Coiled coil</keyword>
<comment type="caution">
    <text evidence="4">The sequence shown here is derived from an EMBL/GenBank/DDBJ whole genome shotgun (WGS) entry which is preliminary data.</text>
</comment>
<evidence type="ECO:0000313" key="4">
    <source>
        <dbReference type="EMBL" id="MDQ7247316.1"/>
    </source>
</evidence>
<evidence type="ECO:0000259" key="3">
    <source>
        <dbReference type="Pfam" id="PF03448"/>
    </source>
</evidence>
<evidence type="ECO:0000313" key="5">
    <source>
        <dbReference type="Proteomes" id="UP001230156"/>
    </source>
</evidence>